<dbReference type="EMBL" id="JAADJZ010000012">
    <property type="protein sequence ID" value="KAF2871320.1"/>
    <property type="molecule type" value="Genomic_DNA"/>
</dbReference>
<keyword evidence="3" id="KW-1185">Reference proteome</keyword>
<feature type="transmembrane region" description="Helical" evidence="1">
    <location>
        <begin position="64"/>
        <end position="93"/>
    </location>
</feature>
<dbReference type="Proteomes" id="UP000481861">
    <property type="component" value="Unassembled WGS sequence"/>
</dbReference>
<reference evidence="2 3" key="1">
    <citation type="submission" date="2020-01" db="EMBL/GenBank/DDBJ databases">
        <authorList>
            <consortium name="DOE Joint Genome Institute"/>
            <person name="Haridas S."/>
            <person name="Albert R."/>
            <person name="Binder M."/>
            <person name="Bloem J."/>
            <person name="Labutti K."/>
            <person name="Salamov A."/>
            <person name="Andreopoulos B."/>
            <person name="Baker S.E."/>
            <person name="Barry K."/>
            <person name="Bills G."/>
            <person name="Bluhm B.H."/>
            <person name="Cannon C."/>
            <person name="Castanera R."/>
            <person name="Culley D.E."/>
            <person name="Daum C."/>
            <person name="Ezra D."/>
            <person name="Gonzalez J.B."/>
            <person name="Henrissat B."/>
            <person name="Kuo A."/>
            <person name="Liang C."/>
            <person name="Lipzen A."/>
            <person name="Lutzoni F."/>
            <person name="Magnuson J."/>
            <person name="Mondo S."/>
            <person name="Nolan M."/>
            <person name="Ohm R."/>
            <person name="Pangilinan J."/>
            <person name="Park H.-J.H."/>
            <person name="Ramirez L."/>
            <person name="Alfaro M."/>
            <person name="Sun H."/>
            <person name="Tritt A."/>
            <person name="Yoshinaga Y."/>
            <person name="Zwiers L.-H.L."/>
            <person name="Turgeon B.G."/>
            <person name="Goodwin S.B."/>
            <person name="Spatafora J.W."/>
            <person name="Crous P.W."/>
            <person name="Grigoriev I.V."/>
        </authorList>
    </citation>
    <scope>NUCLEOTIDE SEQUENCE [LARGE SCALE GENOMIC DNA]</scope>
    <source>
        <strain evidence="2 3">CBS 611.86</strain>
    </source>
</reference>
<organism evidence="2 3">
    <name type="scientific">Massariosphaeria phaeospora</name>
    <dbReference type="NCBI Taxonomy" id="100035"/>
    <lineage>
        <taxon>Eukaryota</taxon>
        <taxon>Fungi</taxon>
        <taxon>Dikarya</taxon>
        <taxon>Ascomycota</taxon>
        <taxon>Pezizomycotina</taxon>
        <taxon>Dothideomycetes</taxon>
        <taxon>Pleosporomycetidae</taxon>
        <taxon>Pleosporales</taxon>
        <taxon>Pleosporales incertae sedis</taxon>
        <taxon>Massariosphaeria</taxon>
    </lineage>
</organism>
<keyword evidence="1" id="KW-0472">Membrane</keyword>
<comment type="caution">
    <text evidence="2">The sequence shown here is derived from an EMBL/GenBank/DDBJ whole genome shotgun (WGS) entry which is preliminary data.</text>
</comment>
<proteinExistence type="predicted"/>
<accession>A0A7C8M5P6</accession>
<evidence type="ECO:0000256" key="1">
    <source>
        <dbReference type="SAM" id="Phobius"/>
    </source>
</evidence>
<keyword evidence="1" id="KW-0812">Transmembrane</keyword>
<dbReference type="AlphaFoldDB" id="A0A7C8M5P6"/>
<keyword evidence="1" id="KW-1133">Transmembrane helix</keyword>
<evidence type="ECO:0000313" key="2">
    <source>
        <dbReference type="EMBL" id="KAF2871320.1"/>
    </source>
</evidence>
<evidence type="ECO:0000313" key="3">
    <source>
        <dbReference type="Proteomes" id="UP000481861"/>
    </source>
</evidence>
<sequence length="122" mass="13134">MGSPGPFKVRGGRGRGCLSFGRGEASSVCGASASAEGTGEGGKVCLSAYCVRCMGALAPRRFSFCFVLFCFFAFLLSSCTIFLLRSAFFLFLLSSCTSFYFAAFCVFSSCFILCFILFFAFL</sequence>
<feature type="transmembrane region" description="Helical" evidence="1">
    <location>
        <begin position="99"/>
        <end position="121"/>
    </location>
</feature>
<gene>
    <name evidence="2" type="ORF">BDV95DRAFT_573755</name>
</gene>
<name>A0A7C8M5P6_9PLEO</name>
<protein>
    <submittedName>
        <fullName evidence="2">Uncharacterized protein</fullName>
    </submittedName>
</protein>